<dbReference type="VEuPathDB" id="FungiDB:ASPWEDRAFT_34063"/>
<evidence type="ECO:0000313" key="2">
    <source>
        <dbReference type="Proteomes" id="UP000184383"/>
    </source>
</evidence>
<gene>
    <name evidence="1" type="ORF">ASPWEDRAFT_34063</name>
</gene>
<dbReference type="GO" id="GO:0016279">
    <property type="term" value="F:protein-lysine N-methyltransferase activity"/>
    <property type="evidence" value="ECO:0007669"/>
    <property type="project" value="TreeGrafter"/>
</dbReference>
<protein>
    <recommendedName>
        <fullName evidence="3">SET domain-containing protein</fullName>
    </recommendedName>
</protein>
<dbReference type="PANTHER" id="PTHR13271:SF135">
    <property type="entry name" value="SET DOMAIN PROTEIN (AFU_ORTHOLOGUE AFUA_4G11040)"/>
    <property type="match status" value="1"/>
</dbReference>
<dbReference type="AlphaFoldDB" id="A0A1L9S0D6"/>
<dbReference type="RefSeq" id="XP_040694306.1">
    <property type="nucleotide sequence ID" value="XM_040833920.1"/>
</dbReference>
<dbReference type="InterPro" id="IPR050600">
    <property type="entry name" value="SETD3_SETD6_MTase"/>
</dbReference>
<accession>A0A1L9S0D6</accession>
<dbReference type="GeneID" id="63749768"/>
<reference evidence="2" key="1">
    <citation type="journal article" date="2017" name="Genome Biol.">
        <title>Comparative genomics reveals high biological diversity and specific adaptations in the industrially and medically important fungal genus Aspergillus.</title>
        <authorList>
            <person name="de Vries R.P."/>
            <person name="Riley R."/>
            <person name="Wiebenga A."/>
            <person name="Aguilar-Osorio G."/>
            <person name="Amillis S."/>
            <person name="Uchima C.A."/>
            <person name="Anderluh G."/>
            <person name="Asadollahi M."/>
            <person name="Askin M."/>
            <person name="Barry K."/>
            <person name="Battaglia E."/>
            <person name="Bayram O."/>
            <person name="Benocci T."/>
            <person name="Braus-Stromeyer S.A."/>
            <person name="Caldana C."/>
            <person name="Canovas D."/>
            <person name="Cerqueira G.C."/>
            <person name="Chen F."/>
            <person name="Chen W."/>
            <person name="Choi C."/>
            <person name="Clum A."/>
            <person name="Dos Santos R.A."/>
            <person name="Damasio A.R."/>
            <person name="Diallinas G."/>
            <person name="Emri T."/>
            <person name="Fekete E."/>
            <person name="Flipphi M."/>
            <person name="Freyberg S."/>
            <person name="Gallo A."/>
            <person name="Gournas C."/>
            <person name="Habgood R."/>
            <person name="Hainaut M."/>
            <person name="Harispe M.L."/>
            <person name="Henrissat B."/>
            <person name="Hilden K.S."/>
            <person name="Hope R."/>
            <person name="Hossain A."/>
            <person name="Karabika E."/>
            <person name="Karaffa L."/>
            <person name="Karanyi Z."/>
            <person name="Krasevec N."/>
            <person name="Kuo A."/>
            <person name="Kusch H."/>
            <person name="LaButti K."/>
            <person name="Lagendijk E.L."/>
            <person name="Lapidus A."/>
            <person name="Levasseur A."/>
            <person name="Lindquist E."/>
            <person name="Lipzen A."/>
            <person name="Logrieco A.F."/>
            <person name="MacCabe A."/>
            <person name="Maekelae M.R."/>
            <person name="Malavazi I."/>
            <person name="Melin P."/>
            <person name="Meyer V."/>
            <person name="Mielnichuk N."/>
            <person name="Miskei M."/>
            <person name="Molnar A.P."/>
            <person name="Mule G."/>
            <person name="Ngan C.Y."/>
            <person name="Orejas M."/>
            <person name="Orosz E."/>
            <person name="Ouedraogo J.P."/>
            <person name="Overkamp K.M."/>
            <person name="Park H.-S."/>
            <person name="Perrone G."/>
            <person name="Piumi F."/>
            <person name="Punt P.J."/>
            <person name="Ram A.F."/>
            <person name="Ramon A."/>
            <person name="Rauscher S."/>
            <person name="Record E."/>
            <person name="Riano-Pachon D.M."/>
            <person name="Robert V."/>
            <person name="Roehrig J."/>
            <person name="Ruller R."/>
            <person name="Salamov A."/>
            <person name="Salih N.S."/>
            <person name="Samson R.A."/>
            <person name="Sandor E."/>
            <person name="Sanguinetti M."/>
            <person name="Schuetze T."/>
            <person name="Sepcic K."/>
            <person name="Shelest E."/>
            <person name="Sherlock G."/>
            <person name="Sophianopoulou V."/>
            <person name="Squina F.M."/>
            <person name="Sun H."/>
            <person name="Susca A."/>
            <person name="Todd R.B."/>
            <person name="Tsang A."/>
            <person name="Unkles S.E."/>
            <person name="van de Wiele N."/>
            <person name="van Rossen-Uffink D."/>
            <person name="Oliveira J.V."/>
            <person name="Vesth T.C."/>
            <person name="Visser J."/>
            <person name="Yu J.-H."/>
            <person name="Zhou M."/>
            <person name="Andersen M.R."/>
            <person name="Archer D.B."/>
            <person name="Baker S.E."/>
            <person name="Benoit I."/>
            <person name="Brakhage A.A."/>
            <person name="Braus G.H."/>
            <person name="Fischer R."/>
            <person name="Frisvad J.C."/>
            <person name="Goldman G.H."/>
            <person name="Houbraken J."/>
            <person name="Oakley B."/>
            <person name="Pocsi I."/>
            <person name="Scazzocchio C."/>
            <person name="Seiboth B."/>
            <person name="vanKuyk P.A."/>
            <person name="Wortman J."/>
            <person name="Dyer P.S."/>
            <person name="Grigoriev I.V."/>
        </authorList>
    </citation>
    <scope>NUCLEOTIDE SEQUENCE [LARGE SCALE GENOMIC DNA]</scope>
    <source>
        <strain evidence="2">DTO 134E9</strain>
    </source>
</reference>
<dbReference type="InterPro" id="IPR046341">
    <property type="entry name" value="SET_dom_sf"/>
</dbReference>
<organism evidence="1 2">
    <name type="scientific">Aspergillus wentii DTO 134E9</name>
    <dbReference type="NCBI Taxonomy" id="1073089"/>
    <lineage>
        <taxon>Eukaryota</taxon>
        <taxon>Fungi</taxon>
        <taxon>Dikarya</taxon>
        <taxon>Ascomycota</taxon>
        <taxon>Pezizomycotina</taxon>
        <taxon>Eurotiomycetes</taxon>
        <taxon>Eurotiomycetidae</taxon>
        <taxon>Eurotiales</taxon>
        <taxon>Aspergillaceae</taxon>
        <taxon>Aspergillus</taxon>
        <taxon>Aspergillus subgen. Cremei</taxon>
    </lineage>
</organism>
<evidence type="ECO:0008006" key="3">
    <source>
        <dbReference type="Google" id="ProtNLM"/>
    </source>
</evidence>
<dbReference type="PANTHER" id="PTHR13271">
    <property type="entry name" value="UNCHARACTERIZED PUTATIVE METHYLTRANSFERASE"/>
    <property type="match status" value="1"/>
</dbReference>
<dbReference type="Proteomes" id="UP000184383">
    <property type="component" value="Unassembled WGS sequence"/>
</dbReference>
<dbReference type="EMBL" id="KV878209">
    <property type="protein sequence ID" value="OJJ40630.1"/>
    <property type="molecule type" value="Genomic_DNA"/>
</dbReference>
<sequence length="700" mass="78829">MDSSRTADSSLEAYTSLLEWMAQNGGHLHESVQIAKDEARGVHLQVRKDWKSEVTRDTHIIKTPLPATMSYFNAIDHHLPTDDASKPATFSAHGLHFPRVFMDAVGSEETSVFFLMGQYLRGSEGFWFPYIRTLPQPGSLTTPLYYEGEDLEWLNGTSLLPAREQKMKLFKDKYENGIEELRKAGVEDAEKYTWDLYLWASTIFVSRAFSSKVLSGVIGDADLPEDSVSVLLPFIDVLNHRPLAKVEWRAGEDSVDFVVLETVTAGHEIANNYGPRNNEQLMVNYGFCLPKNPCDYRIVNLRAPPGSPLYQAKAAQRQMYPELAKDADDHYYVFNVFYPLLTPDTSMENAIFSPALFNGVAVLAANDRELETLEISESGIRIPDLYGNSRTILAALSQIIIELITHIVKLKSSGQDLQHPQNLKQTHAKVYRDSQIMLSETALVVAAWTLTRARQHGFGGSWDETKSLLASHMARVPAGKFPGEIISRIQVRILERKSLLVNDGELFDLNDLFGILPGDMQENFKSCHQGISTQSSRAMPVLRGSPGSSPFAFPIFLCFVTAVYQNSKSSPENPQLPARLVKWVNLILENNPTPPDDVAWMLEDEDDEHMVSEFDEVLEDMKTRNQSVFSNIAQYTGEWKEDSWWLAPNWLRWAWMVMEQETVQVPDDPLKLLAAGGPGQGSVMLSTVSYLYIPQEPQQQ</sequence>
<dbReference type="FunFam" id="3.90.1410.10:FF:000039">
    <property type="entry name" value="SET domain protein (AFU_orthologue AFUA_4G11040)"/>
    <property type="match status" value="1"/>
</dbReference>
<dbReference type="OrthoDB" id="42889at2759"/>
<dbReference type="Gene3D" id="3.90.1410.10">
    <property type="entry name" value="set domain protein methyltransferase, domain 1"/>
    <property type="match status" value="1"/>
</dbReference>
<dbReference type="SUPFAM" id="SSF82199">
    <property type="entry name" value="SET domain"/>
    <property type="match status" value="1"/>
</dbReference>
<proteinExistence type="predicted"/>
<name>A0A1L9S0D6_ASPWE</name>
<evidence type="ECO:0000313" key="1">
    <source>
        <dbReference type="EMBL" id="OJJ40630.1"/>
    </source>
</evidence>
<keyword evidence="2" id="KW-1185">Reference proteome</keyword>
<dbReference type="STRING" id="1073089.A0A1L9S0D6"/>